<dbReference type="InterPro" id="IPR044666">
    <property type="entry name" value="Cyclophilin_A-like"/>
</dbReference>
<feature type="signal peptide" evidence="3">
    <location>
        <begin position="1"/>
        <end position="21"/>
    </location>
</feature>
<evidence type="ECO:0000256" key="3">
    <source>
        <dbReference type="RuleBase" id="RU363019"/>
    </source>
</evidence>
<evidence type="ECO:0000259" key="4">
    <source>
        <dbReference type="PROSITE" id="PS50072"/>
    </source>
</evidence>
<keyword evidence="1 3" id="KW-0697">Rotamase</keyword>
<comment type="catalytic activity">
    <reaction evidence="3">
        <text>[protein]-peptidylproline (omega=180) = [protein]-peptidylproline (omega=0)</text>
        <dbReference type="Rhea" id="RHEA:16237"/>
        <dbReference type="Rhea" id="RHEA-COMP:10747"/>
        <dbReference type="Rhea" id="RHEA-COMP:10748"/>
        <dbReference type="ChEBI" id="CHEBI:83833"/>
        <dbReference type="ChEBI" id="CHEBI:83834"/>
        <dbReference type="EC" id="5.2.1.8"/>
    </reaction>
</comment>
<feature type="domain" description="PPIase cyclophilin-type" evidence="4">
    <location>
        <begin position="55"/>
        <end position="194"/>
    </location>
</feature>
<gene>
    <name evidence="5" type="ORF">AB8B28_03710</name>
</gene>
<dbReference type="InterPro" id="IPR002130">
    <property type="entry name" value="Cyclophilin-type_PPIase_dom"/>
</dbReference>
<dbReference type="EMBL" id="CP165647">
    <property type="protein sequence ID" value="XDU62970.1"/>
    <property type="molecule type" value="Genomic_DNA"/>
</dbReference>
<dbReference type="InterPro" id="IPR029000">
    <property type="entry name" value="Cyclophilin-like_dom_sf"/>
</dbReference>
<name>A0AB39V6E2_9FUSO</name>
<dbReference type="CDD" id="cd00317">
    <property type="entry name" value="cyclophilin"/>
    <property type="match status" value="1"/>
</dbReference>
<accession>A0AB39V6E2</accession>
<protein>
    <recommendedName>
        <fullName evidence="3">Peptidyl-prolyl cis-trans isomerase</fullName>
        <shortName evidence="3">PPIase</shortName>
        <ecNumber evidence="3">5.2.1.8</ecNumber>
    </recommendedName>
</protein>
<evidence type="ECO:0000256" key="1">
    <source>
        <dbReference type="ARBA" id="ARBA00023110"/>
    </source>
</evidence>
<dbReference type="PANTHER" id="PTHR45625:SF4">
    <property type="entry name" value="PEPTIDYLPROLYL ISOMERASE DOMAIN AND WD REPEAT-CONTAINING PROTEIN 1"/>
    <property type="match status" value="1"/>
</dbReference>
<keyword evidence="3" id="KW-0732">Signal</keyword>
<proteinExistence type="inferred from homology"/>
<dbReference type="GO" id="GO:0003755">
    <property type="term" value="F:peptidyl-prolyl cis-trans isomerase activity"/>
    <property type="evidence" value="ECO:0007669"/>
    <property type="project" value="UniProtKB-UniRule"/>
</dbReference>
<dbReference type="RefSeq" id="WP_369716878.1">
    <property type="nucleotide sequence ID" value="NZ_CP165647.1"/>
</dbReference>
<evidence type="ECO:0000256" key="2">
    <source>
        <dbReference type="ARBA" id="ARBA00023235"/>
    </source>
</evidence>
<dbReference type="Gene3D" id="2.40.100.10">
    <property type="entry name" value="Cyclophilin-like"/>
    <property type="match status" value="1"/>
</dbReference>
<comment type="function">
    <text evidence="3">PPIases accelerate the folding of proteins. It catalyzes the cis-trans isomerization of proline imidic peptide bonds in oligopeptides.</text>
</comment>
<dbReference type="SUPFAM" id="SSF50891">
    <property type="entry name" value="Cyclophilin-like"/>
    <property type="match status" value="1"/>
</dbReference>
<organism evidence="5">
    <name type="scientific">Leptotrichia alba</name>
    <dbReference type="NCBI Taxonomy" id="3239304"/>
    <lineage>
        <taxon>Bacteria</taxon>
        <taxon>Fusobacteriati</taxon>
        <taxon>Fusobacteriota</taxon>
        <taxon>Fusobacteriia</taxon>
        <taxon>Fusobacteriales</taxon>
        <taxon>Leptotrichiaceae</taxon>
        <taxon>Leptotrichia</taxon>
    </lineage>
</organism>
<dbReference type="PROSITE" id="PS50072">
    <property type="entry name" value="CSA_PPIASE_2"/>
    <property type="match status" value="1"/>
</dbReference>
<keyword evidence="2 3" id="KW-0413">Isomerase</keyword>
<reference evidence="5" key="1">
    <citation type="submission" date="2024-07" db="EMBL/GenBank/DDBJ databases">
        <authorList>
            <person name="Li X.-J."/>
            <person name="Wang X."/>
        </authorList>
    </citation>
    <scope>NUCLEOTIDE SEQUENCE</scope>
    <source>
        <strain evidence="5">HSP-536</strain>
    </source>
</reference>
<comment type="similarity">
    <text evidence="3">Belongs to the cyclophilin-type PPIase family.</text>
</comment>
<evidence type="ECO:0000313" key="5">
    <source>
        <dbReference type="EMBL" id="XDU62970.1"/>
    </source>
</evidence>
<dbReference type="AlphaFoldDB" id="A0AB39V6E2"/>
<dbReference type="Pfam" id="PF00160">
    <property type="entry name" value="Pro_isomerase"/>
    <property type="match status" value="1"/>
</dbReference>
<sequence length="236" mass="26844">MKKIVILFSILMLLIVNIANAKRNKTKKTRNTEENKKVEKVEIGSKKFNKIMEEFRLEATIKTTKGDISFYLYPEAAPKNVANFVFLAKKNFYNNLTFHRVIPNALVQGGDYKGNGTGTTGYFLNDEFVKWLNFDYEGILALANSGPNTNSSQFFITMQAISSLNGKHTIIGGTKSREDLGKLRLLRQGDKILDIEIKGKNVNKFLDYFPNEVTEWESKLEKPLPSNEQNETESSQ</sequence>
<dbReference type="KEGG" id="lala:AB8B28_03710"/>
<dbReference type="EC" id="5.2.1.8" evidence="3"/>
<feature type="chain" id="PRO_5044046861" description="Peptidyl-prolyl cis-trans isomerase" evidence="3">
    <location>
        <begin position="22"/>
        <end position="236"/>
    </location>
</feature>
<dbReference type="PRINTS" id="PR00153">
    <property type="entry name" value="CSAPPISMRASE"/>
</dbReference>
<dbReference type="PANTHER" id="PTHR45625">
    <property type="entry name" value="PEPTIDYL-PROLYL CIS-TRANS ISOMERASE-RELATED"/>
    <property type="match status" value="1"/>
</dbReference>